<keyword evidence="2" id="KW-1185">Reference proteome</keyword>
<dbReference type="PANTHER" id="PTHR13061:SF29">
    <property type="entry name" value="GAMMA CARBONIC ANHYDRASE-LIKE 1, MITOCHONDRIAL-RELATED"/>
    <property type="match status" value="1"/>
</dbReference>
<dbReference type="InterPro" id="IPR047324">
    <property type="entry name" value="LbH_gamma_CA-like"/>
</dbReference>
<protein>
    <submittedName>
        <fullName evidence="1">Gamma carbonic anhydrase family protein</fullName>
    </submittedName>
</protein>
<organism evidence="1 2">
    <name type="scientific">Rhodovibrio sodomensis</name>
    <dbReference type="NCBI Taxonomy" id="1088"/>
    <lineage>
        <taxon>Bacteria</taxon>
        <taxon>Pseudomonadati</taxon>
        <taxon>Pseudomonadota</taxon>
        <taxon>Alphaproteobacteria</taxon>
        <taxon>Rhodospirillales</taxon>
        <taxon>Rhodovibrionaceae</taxon>
        <taxon>Rhodovibrio</taxon>
    </lineage>
</organism>
<dbReference type="RefSeq" id="WP_200341444.1">
    <property type="nucleotide sequence ID" value="NZ_NRRL01000039.1"/>
</dbReference>
<dbReference type="InterPro" id="IPR050484">
    <property type="entry name" value="Transf_Hexapept/Carb_Anhydrase"/>
</dbReference>
<dbReference type="Gene3D" id="2.160.10.10">
    <property type="entry name" value="Hexapeptide repeat proteins"/>
    <property type="match status" value="1"/>
</dbReference>
<dbReference type="Pfam" id="PF00132">
    <property type="entry name" value="Hexapep"/>
    <property type="match status" value="1"/>
</dbReference>
<reference evidence="1 2" key="1">
    <citation type="journal article" date="2020" name="Microorganisms">
        <title>Osmotic Adaptation and Compatible Solute Biosynthesis of Phototrophic Bacteria as Revealed from Genome Analyses.</title>
        <authorList>
            <person name="Imhoff J.F."/>
            <person name="Rahn T."/>
            <person name="Kunzel S."/>
            <person name="Keller A."/>
            <person name="Neulinger S.C."/>
        </authorList>
    </citation>
    <scope>NUCLEOTIDE SEQUENCE [LARGE SCALE GENOMIC DNA]</scope>
    <source>
        <strain evidence="1 2">DSM 9895</strain>
    </source>
</reference>
<comment type="caution">
    <text evidence="1">The sequence shown here is derived from an EMBL/GenBank/DDBJ whole genome shotgun (WGS) entry which is preliminary data.</text>
</comment>
<dbReference type="InterPro" id="IPR011004">
    <property type="entry name" value="Trimer_LpxA-like_sf"/>
</dbReference>
<name>A0ABS1DGJ8_9PROT</name>
<evidence type="ECO:0000313" key="1">
    <source>
        <dbReference type="EMBL" id="MBK1669116.1"/>
    </source>
</evidence>
<dbReference type="EMBL" id="NRRL01000039">
    <property type="protein sequence ID" value="MBK1669116.1"/>
    <property type="molecule type" value="Genomic_DNA"/>
</dbReference>
<dbReference type="PANTHER" id="PTHR13061">
    <property type="entry name" value="DYNACTIN SUBUNIT P25"/>
    <property type="match status" value="1"/>
</dbReference>
<dbReference type="InterPro" id="IPR001451">
    <property type="entry name" value="Hexapep"/>
</dbReference>
<sequence>MTGHILSFNGITPKIADDVFVAETAVIIGDVEIGPGSSIWYGCVVRGDVNRIRIGARTNVQDGTVVHVNHDPTGSYLETGGGTPTHIGDDVTIGHMALIHACRIESGGFVGMNTTIMDEAVVEGGAMVAAGALLTPRKRVPSGELWSGSPAKKMRALTQEERDYIPYSAQNYARLAAEHLRQFG</sequence>
<accession>A0ABS1DGJ8</accession>
<dbReference type="Proteomes" id="UP001296873">
    <property type="component" value="Unassembled WGS sequence"/>
</dbReference>
<gene>
    <name evidence="1" type="ORF">CKO28_13840</name>
</gene>
<dbReference type="SUPFAM" id="SSF51161">
    <property type="entry name" value="Trimeric LpxA-like enzymes"/>
    <property type="match status" value="1"/>
</dbReference>
<evidence type="ECO:0000313" key="2">
    <source>
        <dbReference type="Proteomes" id="UP001296873"/>
    </source>
</evidence>
<dbReference type="CDD" id="cd04645">
    <property type="entry name" value="LbH_gamma_CA_like"/>
    <property type="match status" value="1"/>
</dbReference>
<proteinExistence type="predicted"/>